<feature type="domain" description="Helicase ATP-binding" evidence="2">
    <location>
        <begin position="499"/>
        <end position="679"/>
    </location>
</feature>
<dbReference type="GO" id="GO:0004519">
    <property type="term" value="F:endonuclease activity"/>
    <property type="evidence" value="ECO:0007669"/>
    <property type="project" value="UniProtKB-KW"/>
</dbReference>
<keyword evidence="5" id="KW-1185">Reference proteome</keyword>
<evidence type="ECO:0000313" key="5">
    <source>
        <dbReference type="Proteomes" id="UP000603940"/>
    </source>
</evidence>
<dbReference type="PROSITE" id="PS51192">
    <property type="entry name" value="HELICASE_ATP_BIND_1"/>
    <property type="match status" value="1"/>
</dbReference>
<dbReference type="SMART" id="SM00487">
    <property type="entry name" value="DEXDc"/>
    <property type="match status" value="1"/>
</dbReference>
<dbReference type="InterPro" id="IPR014001">
    <property type="entry name" value="Helicase_ATP-bd"/>
</dbReference>
<dbReference type="InterPro" id="IPR027417">
    <property type="entry name" value="P-loop_NTPase"/>
</dbReference>
<sequence>MTKHELVWEALEEGIYFYVSRISLFRRARQPIARHSWQAGMHPAISLLNMLLEQDAADQHGDGAIVPHATIACMSVAETALLGLPQHCPHALHLKHQGGISGPSFRIELSWLMKDGTTAAGLRRSGVLLQSVADQFLVPEPIFSLLDQVERLNDLPVLSDGAILDARMVQLDRVKAALRRATGDAAADPYLSSITIHHATGLAIEPAAGAGDYFEPLLYGDVPQPPLAEFTQDEVTVEREPLLPETHAARFRSVLFANQGGRSHYRLDHGVYVVVDAPVAAALRVVEKVNRSDAPTRAAFRTNPRAFLTEAIEEAGGTGDVLCGSMVEEAMDYGERVLGVREWTGITLSFKLPVYRNWFPDGDGGEEEVFTIPLQDDIPPLVVRASDVSNLRDSIEEARVQGLSHVNFQGRDILLLPDLEETVAKLRGLVSPPAKEGSKPEPDAPPKLLVLHAAQNAEDLQFNARMRDPEGSLARGVGEIALPTTPLPHQTEGISWLQRAYLCGMPGVLLADDMGLGKTFQVLAFLHWMRRSSRSERPILLVAPKKLLENWRDEIAQHLGPAGLGSRAVLAYDQHLRALKVRREKEGAIGTHTLNLQALTDADWVLTTYDTLRDYHFSFGKVRFQVAIYDEAQKVKSLTTRSSNAAKCQQADFTVMMTGTPIENTVADLWSLLDTAWPGFLGMSAKDFVKTYEASPSQDQIEALRRQLIEPTEIDGRRCEAVMLRRFKADTLEGLPRKTERVHTQFMTPEQARVYDAVLASRRAKRTTALQALQEIRKVAFHPDLRIPSSPAEHEGIIAASARFTLLFGILDDAHRNGERVLVFVDSHMGQRVLSEIIRHRYRLPRYPQLINGDTQTKAISRIKSDFQTGRGFDVLLLGPKSAGVGLTLTAANHVVHMERWWNPAVEDQCSDRIYRIGQVRDVNIHLPLAVHPTLGDASYDLVLSELLARKRNLSRDIVVSTQPTEEEVSQMMNTVMNGARPDDELDRLDTMGWKQFEAWAEDQFRRAGFQAFTTPSSGDGGADIVLRSPPGTAVRPIICQCKHRTLGGSTDEEAVHDVIRAKASYSRKYQWLQDPLLLTITNGRASLAARRLAAESNVFIADRAILPDLPAIAEAMARGVAPVFHG</sequence>
<evidence type="ECO:0000259" key="3">
    <source>
        <dbReference type="PROSITE" id="PS51194"/>
    </source>
</evidence>
<dbReference type="SUPFAM" id="SSF52980">
    <property type="entry name" value="Restriction endonuclease-like"/>
    <property type="match status" value="1"/>
</dbReference>
<dbReference type="EMBL" id="JACTUZ010000008">
    <property type="protein sequence ID" value="MBC9176144.1"/>
    <property type="molecule type" value="Genomic_DNA"/>
</dbReference>
<dbReference type="CDD" id="cd18793">
    <property type="entry name" value="SF2_C_SNF"/>
    <property type="match status" value="1"/>
</dbReference>
<dbReference type="InterPro" id="IPR000330">
    <property type="entry name" value="SNF2_N"/>
</dbReference>
<accession>A0ABR7R375</accession>
<name>A0ABR7R375_9PROT</name>
<dbReference type="RefSeq" id="WP_187777307.1">
    <property type="nucleotide sequence ID" value="NZ_JACTUZ010000008.1"/>
</dbReference>
<dbReference type="PANTHER" id="PTHR45629">
    <property type="entry name" value="SNF2/RAD54 FAMILY MEMBER"/>
    <property type="match status" value="1"/>
</dbReference>
<dbReference type="PANTHER" id="PTHR45629:SF7">
    <property type="entry name" value="DNA EXCISION REPAIR PROTEIN ERCC-6-RELATED"/>
    <property type="match status" value="1"/>
</dbReference>
<dbReference type="Pfam" id="PF00271">
    <property type="entry name" value="Helicase_C"/>
    <property type="match status" value="1"/>
</dbReference>
<dbReference type="InterPro" id="IPR049730">
    <property type="entry name" value="SNF2/RAD54-like_C"/>
</dbReference>
<protein>
    <submittedName>
        <fullName evidence="4">Restriction endonuclease</fullName>
    </submittedName>
</protein>
<proteinExistence type="predicted"/>
<dbReference type="InterPro" id="IPR050496">
    <property type="entry name" value="SNF2_RAD54_helicase_repair"/>
</dbReference>
<evidence type="ECO:0000313" key="4">
    <source>
        <dbReference type="EMBL" id="MBC9176144.1"/>
    </source>
</evidence>
<dbReference type="Gene3D" id="3.40.50.10810">
    <property type="entry name" value="Tandem AAA-ATPase domain"/>
    <property type="match status" value="1"/>
</dbReference>
<dbReference type="CDD" id="cd17919">
    <property type="entry name" value="DEXHc_Snf"/>
    <property type="match status" value="1"/>
</dbReference>
<feature type="domain" description="Helicase C-terminal" evidence="3">
    <location>
        <begin position="810"/>
        <end position="970"/>
    </location>
</feature>
<dbReference type="InterPro" id="IPR011335">
    <property type="entry name" value="Restrct_endonuc-II-like"/>
</dbReference>
<comment type="caution">
    <text evidence="4">The sequence shown here is derived from an EMBL/GenBank/DDBJ whole genome shotgun (WGS) entry which is preliminary data.</text>
</comment>
<dbReference type="InterPro" id="IPR038718">
    <property type="entry name" value="SNF2-like_sf"/>
</dbReference>
<keyword evidence="4" id="KW-0255">Endonuclease</keyword>
<dbReference type="PROSITE" id="PS51194">
    <property type="entry name" value="HELICASE_CTER"/>
    <property type="match status" value="1"/>
</dbReference>
<dbReference type="InterPro" id="IPR001650">
    <property type="entry name" value="Helicase_C-like"/>
</dbReference>
<keyword evidence="1" id="KW-0378">Hydrolase</keyword>
<evidence type="ECO:0000259" key="2">
    <source>
        <dbReference type="PROSITE" id="PS51192"/>
    </source>
</evidence>
<reference evidence="4 5" key="1">
    <citation type="journal article" date="2009" name="Int. J. Syst. Evol. Microbiol.">
        <title>Transfer of Teichococcus ludipueritiae and Muricoccus roseus to the genus Roseomonas, as Roseomonas ludipueritiae comb. nov. and Roseomonas rosea comb. nov., respectively, and emended description of the genus Roseomonas.</title>
        <authorList>
            <person name="Sanchez-Porro C."/>
            <person name="Gallego V."/>
            <person name="Busse H.J."/>
            <person name="Kampfer P."/>
            <person name="Ventosa A."/>
        </authorList>
    </citation>
    <scope>NUCLEOTIDE SEQUENCE [LARGE SCALE GENOMIC DNA]</scope>
    <source>
        <strain evidence="4 5">DSM 14915</strain>
    </source>
</reference>
<dbReference type="Pfam" id="PF00176">
    <property type="entry name" value="SNF2-rel_dom"/>
    <property type="match status" value="1"/>
</dbReference>
<gene>
    <name evidence="4" type="ORF">IBL25_04205</name>
</gene>
<dbReference type="SMART" id="SM00490">
    <property type="entry name" value="HELICc"/>
    <property type="match status" value="1"/>
</dbReference>
<keyword evidence="4" id="KW-0540">Nuclease</keyword>
<dbReference type="InterPro" id="IPR007560">
    <property type="entry name" value="Restrct_endonuc_IV_Mrr"/>
</dbReference>
<dbReference type="Gene3D" id="3.40.50.300">
    <property type="entry name" value="P-loop containing nucleotide triphosphate hydrolases"/>
    <property type="match status" value="1"/>
</dbReference>
<dbReference type="Pfam" id="PF04471">
    <property type="entry name" value="Mrr_cat"/>
    <property type="match status" value="1"/>
</dbReference>
<evidence type="ECO:0000256" key="1">
    <source>
        <dbReference type="ARBA" id="ARBA00022801"/>
    </source>
</evidence>
<dbReference type="SUPFAM" id="SSF52540">
    <property type="entry name" value="P-loop containing nucleoside triphosphate hydrolases"/>
    <property type="match status" value="2"/>
</dbReference>
<organism evidence="4 5">
    <name type="scientific">Pseudoroseomonas ludipueritiae</name>
    <dbReference type="NCBI Taxonomy" id="198093"/>
    <lineage>
        <taxon>Bacteria</taxon>
        <taxon>Pseudomonadati</taxon>
        <taxon>Pseudomonadota</taxon>
        <taxon>Alphaproteobacteria</taxon>
        <taxon>Acetobacterales</taxon>
        <taxon>Acetobacteraceae</taxon>
        <taxon>Pseudoroseomonas</taxon>
    </lineage>
</organism>
<dbReference type="Proteomes" id="UP000603940">
    <property type="component" value="Unassembled WGS sequence"/>
</dbReference>